<comment type="similarity">
    <text evidence="2">Belongs to the TMEM175 family.</text>
</comment>
<keyword evidence="7" id="KW-0630">Potassium</keyword>
<dbReference type="InterPro" id="IPR010617">
    <property type="entry name" value="TMEM175-like"/>
</dbReference>
<evidence type="ECO:0000256" key="13">
    <source>
        <dbReference type="SAM" id="Phobius"/>
    </source>
</evidence>
<keyword evidence="5 13" id="KW-0812">Transmembrane</keyword>
<proteinExistence type="inferred from homology"/>
<evidence type="ECO:0000256" key="3">
    <source>
        <dbReference type="ARBA" id="ARBA00022448"/>
    </source>
</evidence>
<name>A0A5B8V1A2_9SPHI</name>
<sequence length="242" mass="28102">MFRKKAATLSKKTIRWRSHEPGRLETFSDAVFAFAVTLIIVSLEVPKSFDELFETMKGFVAFGVCFALLFLIWNNQNIFFRRYGIVDAYTTFLNAVLLFVVLTYTYPLKFLFTLVFSSDNTYLSNGVKLSMIRTDQVPTLLYVYNLGYVLIYFLFYLMYRHAQSHEKKLELTPFELFETRSQMYINLLNVMIGLLAMLITTVLPPNIKGASGYVYFLLAVVYPLFFSIRGKRSRKLFGVVID</sequence>
<feature type="transmembrane region" description="Helical" evidence="13">
    <location>
        <begin position="184"/>
        <end position="204"/>
    </location>
</feature>
<dbReference type="OrthoDB" id="7626281at2"/>
<keyword evidence="10 13" id="KW-0472">Membrane</keyword>
<dbReference type="Proteomes" id="UP000321479">
    <property type="component" value="Chromosome"/>
</dbReference>
<evidence type="ECO:0000256" key="10">
    <source>
        <dbReference type="ARBA" id="ARBA00023136"/>
    </source>
</evidence>
<keyword evidence="3" id="KW-0813">Transport</keyword>
<feature type="transmembrane region" description="Helical" evidence="13">
    <location>
        <begin position="139"/>
        <end position="159"/>
    </location>
</feature>
<feature type="transmembrane region" description="Helical" evidence="13">
    <location>
        <begin position="85"/>
        <end position="106"/>
    </location>
</feature>
<dbReference type="AlphaFoldDB" id="A0A5B8V1A2"/>
<evidence type="ECO:0000256" key="5">
    <source>
        <dbReference type="ARBA" id="ARBA00022692"/>
    </source>
</evidence>
<comment type="subcellular location">
    <subcellularLocation>
        <location evidence="1">Membrane</location>
        <topology evidence="1">Multi-pass membrane protein</topology>
    </subcellularLocation>
</comment>
<evidence type="ECO:0000256" key="7">
    <source>
        <dbReference type="ARBA" id="ARBA00022958"/>
    </source>
</evidence>
<evidence type="ECO:0000256" key="4">
    <source>
        <dbReference type="ARBA" id="ARBA00022538"/>
    </source>
</evidence>
<dbReference type="GO" id="GO:0016020">
    <property type="term" value="C:membrane"/>
    <property type="evidence" value="ECO:0007669"/>
    <property type="project" value="UniProtKB-SubCell"/>
</dbReference>
<evidence type="ECO:0000256" key="1">
    <source>
        <dbReference type="ARBA" id="ARBA00004141"/>
    </source>
</evidence>
<feature type="transmembrane region" description="Helical" evidence="13">
    <location>
        <begin position="55"/>
        <end position="73"/>
    </location>
</feature>
<evidence type="ECO:0000256" key="11">
    <source>
        <dbReference type="ARBA" id="ARBA00023303"/>
    </source>
</evidence>
<comment type="catalytic activity">
    <reaction evidence="12">
        <text>K(+)(in) = K(+)(out)</text>
        <dbReference type="Rhea" id="RHEA:29463"/>
        <dbReference type="ChEBI" id="CHEBI:29103"/>
    </reaction>
</comment>
<dbReference type="GO" id="GO:0005267">
    <property type="term" value="F:potassium channel activity"/>
    <property type="evidence" value="ECO:0007669"/>
    <property type="project" value="UniProtKB-KW"/>
</dbReference>
<keyword evidence="11" id="KW-0407">Ion channel</keyword>
<dbReference type="RefSeq" id="WP_147033975.1">
    <property type="nucleotide sequence ID" value="NZ_CP042436.1"/>
</dbReference>
<reference evidence="14 15" key="1">
    <citation type="journal article" date="2017" name="Curr. Microbiol.">
        <title>Mucilaginibacter ginsenosidivorans sp. nov., Isolated from Soil of Ginseng Field.</title>
        <authorList>
            <person name="Kim M.M."/>
            <person name="Siddiqi M.Z."/>
            <person name="Im W.T."/>
        </authorList>
    </citation>
    <scope>NUCLEOTIDE SEQUENCE [LARGE SCALE GENOMIC DNA]</scope>
    <source>
        <strain evidence="14 15">Gsoil 3017</strain>
    </source>
</reference>
<evidence type="ECO:0000256" key="6">
    <source>
        <dbReference type="ARBA" id="ARBA00022826"/>
    </source>
</evidence>
<evidence type="ECO:0000256" key="8">
    <source>
        <dbReference type="ARBA" id="ARBA00022989"/>
    </source>
</evidence>
<gene>
    <name evidence="14" type="ORF">FRZ54_22085</name>
</gene>
<evidence type="ECO:0000313" key="14">
    <source>
        <dbReference type="EMBL" id="QEC65144.1"/>
    </source>
</evidence>
<dbReference type="EMBL" id="CP042436">
    <property type="protein sequence ID" value="QEC65144.1"/>
    <property type="molecule type" value="Genomic_DNA"/>
</dbReference>
<dbReference type="Pfam" id="PF06736">
    <property type="entry name" value="TMEM175"/>
    <property type="match status" value="1"/>
</dbReference>
<dbReference type="GO" id="GO:0015252">
    <property type="term" value="F:proton channel activity"/>
    <property type="evidence" value="ECO:0007669"/>
    <property type="project" value="InterPro"/>
</dbReference>
<evidence type="ECO:0000256" key="2">
    <source>
        <dbReference type="ARBA" id="ARBA00006920"/>
    </source>
</evidence>
<evidence type="ECO:0000313" key="15">
    <source>
        <dbReference type="Proteomes" id="UP000321479"/>
    </source>
</evidence>
<evidence type="ECO:0000256" key="12">
    <source>
        <dbReference type="ARBA" id="ARBA00034430"/>
    </source>
</evidence>
<organism evidence="14 15">
    <name type="scientific">Mucilaginibacter ginsenosidivorans</name>
    <dbReference type="NCBI Taxonomy" id="398053"/>
    <lineage>
        <taxon>Bacteria</taxon>
        <taxon>Pseudomonadati</taxon>
        <taxon>Bacteroidota</taxon>
        <taxon>Sphingobacteriia</taxon>
        <taxon>Sphingobacteriales</taxon>
        <taxon>Sphingobacteriaceae</taxon>
        <taxon>Mucilaginibacter</taxon>
    </lineage>
</organism>
<keyword evidence="15" id="KW-1185">Reference proteome</keyword>
<accession>A0A5B8V1A2</accession>
<keyword evidence="4" id="KW-0633">Potassium transport</keyword>
<keyword evidence="8 13" id="KW-1133">Transmembrane helix</keyword>
<keyword evidence="6" id="KW-0631">Potassium channel</keyword>
<feature type="transmembrane region" description="Helical" evidence="13">
    <location>
        <begin position="21"/>
        <end position="43"/>
    </location>
</feature>
<dbReference type="KEGG" id="mgin:FRZ54_22085"/>
<feature type="transmembrane region" description="Helical" evidence="13">
    <location>
        <begin position="210"/>
        <end position="228"/>
    </location>
</feature>
<evidence type="ECO:0000256" key="9">
    <source>
        <dbReference type="ARBA" id="ARBA00023065"/>
    </source>
</evidence>
<keyword evidence="9" id="KW-0406">Ion transport</keyword>
<protein>
    <submittedName>
        <fullName evidence="14">DUF1211 domain-containing protein</fullName>
    </submittedName>
</protein>